<feature type="domain" description="Sulfatase-modifying factor enzyme-like" evidence="2">
    <location>
        <begin position="54"/>
        <end position="341"/>
    </location>
</feature>
<sequence>MRRGDGRWLALGLVGLLAGGSLFALGQARQAPLPALLCEDYSGLPPARQGEARQGMIRLEGSGFTLGSDRWYPEERPARRASVDGFWIDRHPVTNAQFAAFVAATGYLTRAERGLPAEALEGLPPAAARPGSLVFGRDPADPGWRFVPGAHWRQPEGPGSDIGERMHHPVVHVTYEDAKAYAEWAGRTLPTEAQLEYAARGGLEDADFAWGAPPPEVAAEVAAVANTWQGTFPLRDLGADGYRGTSPVGCYPGNGYELFDMGGNVWELTRTWYRPGHEPEPGHNPQGPDSSLDPRDPGMPVKVIKGGSHLCSPDYCLRYRPSARQPQLLYLGSSHIGFRTVSDTPPE</sequence>
<dbReference type="GO" id="GO:0120147">
    <property type="term" value="F:formylglycine-generating oxidase activity"/>
    <property type="evidence" value="ECO:0007669"/>
    <property type="project" value="TreeGrafter"/>
</dbReference>
<evidence type="ECO:0000313" key="3">
    <source>
        <dbReference type="EMBL" id="PSJ44096.1"/>
    </source>
</evidence>
<proteinExistence type="predicted"/>
<organism evidence="3 4">
    <name type="scientific">Zobellella endophytica</name>
    <dbReference type="NCBI Taxonomy" id="2116700"/>
    <lineage>
        <taxon>Bacteria</taxon>
        <taxon>Pseudomonadati</taxon>
        <taxon>Pseudomonadota</taxon>
        <taxon>Gammaproteobacteria</taxon>
        <taxon>Aeromonadales</taxon>
        <taxon>Aeromonadaceae</taxon>
        <taxon>Zobellella</taxon>
    </lineage>
</organism>
<protein>
    <submittedName>
        <fullName evidence="3">Gliding motility-associated lipoprotein GldK</fullName>
    </submittedName>
</protein>
<accession>A0A2P7R1J9</accession>
<dbReference type="RefSeq" id="WP_106730548.1">
    <property type="nucleotide sequence ID" value="NZ_PXYG01000007.1"/>
</dbReference>
<dbReference type="InterPro" id="IPR051043">
    <property type="entry name" value="Sulfatase_Mod_Factor_Kinase"/>
</dbReference>
<dbReference type="AlphaFoldDB" id="A0A2P7R1J9"/>
<dbReference type="InterPro" id="IPR042095">
    <property type="entry name" value="SUMF_sf"/>
</dbReference>
<dbReference type="OrthoDB" id="9768004at2"/>
<reference evidence="3 4" key="1">
    <citation type="submission" date="2018-03" db="EMBL/GenBank/DDBJ databases">
        <title>The draft genome of Zobellella sp. 59N8.</title>
        <authorList>
            <person name="Liu L."/>
            <person name="Li L."/>
            <person name="Zhang X."/>
            <person name="Liang L."/>
            <person name="Wang T."/>
        </authorList>
    </citation>
    <scope>NUCLEOTIDE SEQUENCE [LARGE SCALE GENOMIC DNA]</scope>
    <source>
        <strain evidence="3 4">59N8</strain>
    </source>
</reference>
<evidence type="ECO:0000259" key="2">
    <source>
        <dbReference type="Pfam" id="PF03781"/>
    </source>
</evidence>
<dbReference type="EMBL" id="PXYG01000007">
    <property type="protein sequence ID" value="PSJ44096.1"/>
    <property type="molecule type" value="Genomic_DNA"/>
</dbReference>
<evidence type="ECO:0000313" key="4">
    <source>
        <dbReference type="Proteomes" id="UP000240243"/>
    </source>
</evidence>
<dbReference type="Gene3D" id="3.90.1580.10">
    <property type="entry name" value="paralog of FGE (formylglycine-generating enzyme)"/>
    <property type="match status" value="1"/>
</dbReference>
<dbReference type="Proteomes" id="UP000240243">
    <property type="component" value="Unassembled WGS sequence"/>
</dbReference>
<dbReference type="InterPro" id="IPR016187">
    <property type="entry name" value="CTDL_fold"/>
</dbReference>
<dbReference type="Pfam" id="PF03781">
    <property type="entry name" value="FGE-sulfatase"/>
    <property type="match status" value="1"/>
</dbReference>
<dbReference type="SUPFAM" id="SSF56436">
    <property type="entry name" value="C-type lectin-like"/>
    <property type="match status" value="1"/>
</dbReference>
<gene>
    <name evidence="3" type="ORF">C7H85_15235</name>
</gene>
<comment type="caution">
    <text evidence="3">The sequence shown here is derived from an EMBL/GenBank/DDBJ whole genome shotgun (WGS) entry which is preliminary data.</text>
</comment>
<keyword evidence="4" id="KW-1185">Reference proteome</keyword>
<dbReference type="InterPro" id="IPR005532">
    <property type="entry name" value="SUMF_dom"/>
</dbReference>
<name>A0A2P7R1J9_9GAMM</name>
<dbReference type="PANTHER" id="PTHR23150">
    <property type="entry name" value="SULFATASE MODIFYING FACTOR 1, 2"/>
    <property type="match status" value="1"/>
</dbReference>
<evidence type="ECO:0000256" key="1">
    <source>
        <dbReference type="SAM" id="MobiDB-lite"/>
    </source>
</evidence>
<dbReference type="PANTHER" id="PTHR23150:SF19">
    <property type="entry name" value="FORMYLGLYCINE-GENERATING ENZYME"/>
    <property type="match status" value="1"/>
</dbReference>
<feature type="region of interest" description="Disordered" evidence="1">
    <location>
        <begin position="276"/>
        <end position="304"/>
    </location>
</feature>
<keyword evidence="3" id="KW-0449">Lipoprotein</keyword>